<dbReference type="InterPro" id="IPR006020">
    <property type="entry name" value="PTB/PI_dom"/>
</dbReference>
<feature type="region of interest" description="Disordered" evidence="1">
    <location>
        <begin position="340"/>
        <end position="361"/>
    </location>
</feature>
<reference evidence="4" key="1">
    <citation type="submission" date="2025-08" db="UniProtKB">
        <authorList>
            <consortium name="RefSeq"/>
        </authorList>
    </citation>
    <scope>IDENTIFICATION</scope>
    <source>
        <tissue evidence="4">Muscle</tissue>
    </source>
</reference>
<feature type="compositionally biased region" description="Low complexity" evidence="1">
    <location>
        <begin position="276"/>
        <end position="285"/>
    </location>
</feature>
<evidence type="ECO:0000313" key="4">
    <source>
        <dbReference type="RefSeq" id="XP_013779581.1"/>
    </source>
</evidence>
<dbReference type="Gene3D" id="2.30.29.30">
    <property type="entry name" value="Pleckstrin-homology domain (PH domain)/Phosphotyrosine-binding domain (PTB)"/>
    <property type="match status" value="1"/>
</dbReference>
<organism evidence="3 4">
    <name type="scientific">Limulus polyphemus</name>
    <name type="common">Atlantic horseshoe crab</name>
    <dbReference type="NCBI Taxonomy" id="6850"/>
    <lineage>
        <taxon>Eukaryota</taxon>
        <taxon>Metazoa</taxon>
        <taxon>Ecdysozoa</taxon>
        <taxon>Arthropoda</taxon>
        <taxon>Chelicerata</taxon>
        <taxon>Merostomata</taxon>
        <taxon>Xiphosura</taxon>
        <taxon>Limulidae</taxon>
        <taxon>Limulus</taxon>
    </lineage>
</organism>
<feature type="region of interest" description="Disordered" evidence="1">
    <location>
        <begin position="268"/>
        <end position="287"/>
    </location>
</feature>
<evidence type="ECO:0000256" key="1">
    <source>
        <dbReference type="SAM" id="MobiDB-lite"/>
    </source>
</evidence>
<keyword evidence="3" id="KW-1185">Reference proteome</keyword>
<dbReference type="SUPFAM" id="SSF50729">
    <property type="entry name" value="PH domain-like"/>
    <property type="match status" value="1"/>
</dbReference>
<dbReference type="RefSeq" id="XP_013779581.1">
    <property type="nucleotide sequence ID" value="XM_013924127.2"/>
</dbReference>
<evidence type="ECO:0000259" key="2">
    <source>
        <dbReference type="SMART" id="SM00462"/>
    </source>
</evidence>
<dbReference type="Proteomes" id="UP000694941">
    <property type="component" value="Unplaced"/>
</dbReference>
<dbReference type="GeneID" id="106464020"/>
<evidence type="ECO:0000313" key="3">
    <source>
        <dbReference type="Proteomes" id="UP000694941"/>
    </source>
</evidence>
<feature type="compositionally biased region" description="Pro residues" evidence="1">
    <location>
        <begin position="350"/>
        <end position="359"/>
    </location>
</feature>
<dbReference type="PANTHER" id="PTHR41148:SF1">
    <property type="entry name" value="LP09875P"/>
    <property type="match status" value="1"/>
</dbReference>
<feature type="region of interest" description="Disordered" evidence="1">
    <location>
        <begin position="392"/>
        <end position="411"/>
    </location>
</feature>
<gene>
    <name evidence="4" type="primary">LOC106464020</name>
</gene>
<feature type="compositionally biased region" description="Basic and acidic residues" evidence="1">
    <location>
        <begin position="172"/>
        <end position="181"/>
    </location>
</feature>
<name>A0ABM1BD57_LIMPO</name>
<dbReference type="InterPro" id="IPR011993">
    <property type="entry name" value="PH-like_dom_sf"/>
</dbReference>
<accession>A0ABM1BD57</accession>
<feature type="domain" description="PID" evidence="2">
    <location>
        <begin position="11"/>
        <end position="152"/>
    </location>
</feature>
<protein>
    <submittedName>
        <fullName evidence="4">Uncharacterized protein LOC106464020</fullName>
    </submittedName>
</protein>
<feature type="region of interest" description="Disordered" evidence="1">
    <location>
        <begin position="172"/>
        <end position="198"/>
    </location>
</feature>
<proteinExistence type="predicted"/>
<sequence>MAFHGVKRREIKKQSYYVWFLGAKESKGLRGEQYIRPILNELLEEEKQLEPAKVTLQVSSKGLKIIENVPRQDNRGKTEHIKHFIPHHAITCVIQESKPNDDIVCAILLVYNPLTKCPVHVHCYRCDSVETGTTLRNQLKTLTDRPENQKKLREIETRLEAKGFLPYRRLNSDGRSIRTEGSDPTDDSLYSDRDIPGKNKENINSLYDSLAAELREKLNNQNSCPILLPPKDYDPISRKQGKLQGIEERRSTNFQIVGVNQRLKSFSVTRDETRDSSGNSSGIGSDEALSSAIQEIASHLEYEKKRIDPDINSDDEDWQDSLAQGEDLILPQWRQSVPPVHRNYGQRSPNPVPKRPQPILPNHLERNVVSGSSRDDWYSRFEKYTGSQDAFKSDRVGCSSQREEEEALTDSLNKTRPFSYHIPKKEDISLGLKKSDLDSRVVYRQKSPGPPPPGQMNLRPVSFPSTKTVNRNRLLSTSFNSYPSHSDYPRELRPVERQRSNPVPGGLNRNSEFLPRRYFSTRPRTEANHAPFYEEHGQQLSPVCHVSQTYRRDENLHTDKHPFVPLGKPISAKTPGDIVSKCQVGRHMENFRQLQYSPEERHKSGSFELPVNPREYRHSIAEPLNRRLPLNFH</sequence>
<dbReference type="SMART" id="SM00462">
    <property type="entry name" value="PTB"/>
    <property type="match status" value="1"/>
</dbReference>
<dbReference type="PANTHER" id="PTHR41148">
    <property type="entry name" value="LP09875P"/>
    <property type="match status" value="1"/>
</dbReference>